<evidence type="ECO:0000256" key="8">
    <source>
        <dbReference type="ARBA" id="ARBA00023128"/>
    </source>
</evidence>
<keyword evidence="3 11" id="KW-0813">Transport</keyword>
<evidence type="ECO:0000256" key="1">
    <source>
        <dbReference type="ARBA" id="ARBA00004448"/>
    </source>
</evidence>
<dbReference type="PANTHER" id="PTHR45760">
    <property type="entry name" value="FI19922P1-RELATED"/>
    <property type="match status" value="1"/>
</dbReference>
<proteinExistence type="inferred from homology"/>
<keyword evidence="4 10" id="KW-0812">Transmembrane</keyword>
<dbReference type="OrthoDB" id="285628at2759"/>
<feature type="repeat" description="Solcar" evidence="10">
    <location>
        <begin position="294"/>
        <end position="379"/>
    </location>
</feature>
<accession>I7MEA1</accession>
<dbReference type="GO" id="GO:0005743">
    <property type="term" value="C:mitochondrial inner membrane"/>
    <property type="evidence" value="ECO:0007669"/>
    <property type="project" value="UniProtKB-SubCell"/>
</dbReference>
<evidence type="ECO:0000313" key="14">
    <source>
        <dbReference type="Proteomes" id="UP000009168"/>
    </source>
</evidence>
<keyword evidence="9 10" id="KW-0472">Membrane</keyword>
<dbReference type="GO" id="GO:1990542">
    <property type="term" value="P:mitochondrial transmembrane transport"/>
    <property type="evidence" value="ECO:0007669"/>
    <property type="project" value="InterPro"/>
</dbReference>
<dbReference type="HOGENOM" id="CLU_790991_0_0_1"/>
<evidence type="ECO:0000256" key="11">
    <source>
        <dbReference type="RuleBase" id="RU000488"/>
    </source>
</evidence>
<keyword evidence="8" id="KW-0496">Mitochondrion</keyword>
<keyword evidence="6" id="KW-0999">Mitochondrion inner membrane</keyword>
<dbReference type="PANTHER" id="PTHR45760:SF2">
    <property type="entry name" value="FI19922P1-RELATED"/>
    <property type="match status" value="1"/>
</dbReference>
<name>I7MEA1_TETTS</name>
<dbReference type="AlphaFoldDB" id="I7MEA1"/>
<dbReference type="RefSeq" id="XP_001016034.1">
    <property type="nucleotide sequence ID" value="XM_001016034.3"/>
</dbReference>
<dbReference type="PROSITE" id="PS50920">
    <property type="entry name" value="SOLCAR"/>
    <property type="match status" value="1"/>
</dbReference>
<evidence type="ECO:0000256" key="7">
    <source>
        <dbReference type="ARBA" id="ARBA00022989"/>
    </source>
</evidence>
<dbReference type="InterPro" id="IPR018108">
    <property type="entry name" value="MCP_transmembrane"/>
</dbReference>
<dbReference type="SUPFAM" id="SSF103506">
    <property type="entry name" value="Mitochondrial carrier"/>
    <property type="match status" value="1"/>
</dbReference>
<dbReference type="Pfam" id="PF00153">
    <property type="entry name" value="Mito_carr"/>
    <property type="match status" value="2"/>
</dbReference>
<feature type="transmembrane region" description="Helical" evidence="12">
    <location>
        <begin position="293"/>
        <end position="315"/>
    </location>
</feature>
<evidence type="ECO:0000256" key="9">
    <source>
        <dbReference type="ARBA" id="ARBA00023136"/>
    </source>
</evidence>
<reference evidence="14" key="1">
    <citation type="journal article" date="2006" name="PLoS Biol.">
        <title>Macronuclear genome sequence of the ciliate Tetrahymena thermophila, a model eukaryote.</title>
        <authorList>
            <person name="Eisen J.A."/>
            <person name="Coyne R.S."/>
            <person name="Wu M."/>
            <person name="Wu D."/>
            <person name="Thiagarajan M."/>
            <person name="Wortman J.R."/>
            <person name="Badger J.H."/>
            <person name="Ren Q."/>
            <person name="Amedeo P."/>
            <person name="Jones K.M."/>
            <person name="Tallon L.J."/>
            <person name="Delcher A.L."/>
            <person name="Salzberg S.L."/>
            <person name="Silva J.C."/>
            <person name="Haas B.J."/>
            <person name="Majoros W.H."/>
            <person name="Farzad M."/>
            <person name="Carlton J.M."/>
            <person name="Smith R.K. Jr."/>
            <person name="Garg J."/>
            <person name="Pearlman R.E."/>
            <person name="Karrer K.M."/>
            <person name="Sun L."/>
            <person name="Manning G."/>
            <person name="Elde N.C."/>
            <person name="Turkewitz A.P."/>
            <person name="Asai D.J."/>
            <person name="Wilkes D.E."/>
            <person name="Wang Y."/>
            <person name="Cai H."/>
            <person name="Collins K."/>
            <person name="Stewart B.A."/>
            <person name="Lee S.R."/>
            <person name="Wilamowska K."/>
            <person name="Weinberg Z."/>
            <person name="Ruzzo W.L."/>
            <person name="Wloga D."/>
            <person name="Gaertig J."/>
            <person name="Frankel J."/>
            <person name="Tsao C.-C."/>
            <person name="Gorovsky M.A."/>
            <person name="Keeling P.J."/>
            <person name="Waller R.F."/>
            <person name="Patron N.J."/>
            <person name="Cherry J.M."/>
            <person name="Stover N.A."/>
            <person name="Krieger C.J."/>
            <person name="del Toro C."/>
            <person name="Ryder H.F."/>
            <person name="Williamson S.C."/>
            <person name="Barbeau R.A."/>
            <person name="Hamilton E.P."/>
            <person name="Orias E."/>
        </authorList>
    </citation>
    <scope>NUCLEOTIDE SEQUENCE [LARGE SCALE GENOMIC DNA]</scope>
    <source>
        <strain evidence="14">SB210</strain>
    </source>
</reference>
<dbReference type="InParanoid" id="I7MEA1"/>
<evidence type="ECO:0000256" key="2">
    <source>
        <dbReference type="ARBA" id="ARBA00006375"/>
    </source>
</evidence>
<keyword evidence="14" id="KW-1185">Reference proteome</keyword>
<evidence type="ECO:0000256" key="10">
    <source>
        <dbReference type="PROSITE-ProRule" id="PRU00282"/>
    </source>
</evidence>
<dbReference type="KEGG" id="tet:TTHERM_00276040"/>
<keyword evidence="7 12" id="KW-1133">Transmembrane helix</keyword>
<keyword evidence="5" id="KW-0677">Repeat</keyword>
<evidence type="ECO:0000256" key="6">
    <source>
        <dbReference type="ARBA" id="ARBA00022792"/>
    </source>
</evidence>
<comment type="subcellular location">
    <subcellularLocation>
        <location evidence="1">Mitochondrion inner membrane</location>
        <topology evidence="1">Multi-pass membrane protein</topology>
    </subcellularLocation>
</comment>
<gene>
    <name evidence="13" type="ORF">TTHERM_00276040</name>
</gene>
<dbReference type="Gene3D" id="1.50.40.10">
    <property type="entry name" value="Mitochondrial carrier domain"/>
    <property type="match status" value="2"/>
</dbReference>
<dbReference type="EMBL" id="GG662703">
    <property type="protein sequence ID" value="EAR95789.1"/>
    <property type="molecule type" value="Genomic_DNA"/>
</dbReference>
<dbReference type="InterPro" id="IPR023395">
    <property type="entry name" value="MCP_dom_sf"/>
</dbReference>
<dbReference type="GeneID" id="7842798"/>
<evidence type="ECO:0000313" key="13">
    <source>
        <dbReference type="EMBL" id="EAR95789.1"/>
    </source>
</evidence>
<dbReference type="eggNOG" id="KOG0761">
    <property type="taxonomic scope" value="Eukaryota"/>
</dbReference>
<dbReference type="InterPro" id="IPR045315">
    <property type="entry name" value="Mtm1-like"/>
</dbReference>
<evidence type="ECO:0000256" key="12">
    <source>
        <dbReference type="SAM" id="Phobius"/>
    </source>
</evidence>
<organism evidence="13 14">
    <name type="scientific">Tetrahymena thermophila (strain SB210)</name>
    <dbReference type="NCBI Taxonomy" id="312017"/>
    <lineage>
        <taxon>Eukaryota</taxon>
        <taxon>Sar</taxon>
        <taxon>Alveolata</taxon>
        <taxon>Ciliophora</taxon>
        <taxon>Intramacronucleata</taxon>
        <taxon>Oligohymenophorea</taxon>
        <taxon>Hymenostomatida</taxon>
        <taxon>Tetrahymenina</taxon>
        <taxon>Tetrahymenidae</taxon>
        <taxon>Tetrahymena</taxon>
    </lineage>
</organism>
<protein>
    <submittedName>
        <fullName evidence="13">Carrier protein</fullName>
    </submittedName>
</protein>
<evidence type="ECO:0000256" key="3">
    <source>
        <dbReference type="ARBA" id="ARBA00022448"/>
    </source>
</evidence>
<comment type="similarity">
    <text evidence="2 11">Belongs to the mitochondrial carrier (TC 2.A.29) family.</text>
</comment>
<evidence type="ECO:0000256" key="4">
    <source>
        <dbReference type="ARBA" id="ARBA00022692"/>
    </source>
</evidence>
<dbReference type="OMA" id="ANISCRW"/>
<sequence length="384" mass="43901">MFQKDDRKAMYILPASTLASLISALIVNPLDVLKVRQQKGSSQECHIHNRPQLNVIQFTNLQQQNKQNVQFKQPLSTANQLTTPSISCSSLNNKLKKQSKQYLNQCSQSPFKQSPQYSYVKSCLCLDKKSLISGIAQIWKMEGIKTFYNGLRYSLYSSTASTVTYFYFYETSTKQIRNRITNHKIYLPLLASVFSRSLTTTLTFPLEYWRTVQQAQIGFTKKTGLQLGNRVFSAYFVTLQRDVIFSSLYWVLAENIRDSLHGFWCNYPQAMSKYSEEHQEYHKSHPANISCRWKFLITNIIAGSVGGGITALLTLPLDVIKTKRQLYEKYSKDSTLQIMRQIVQTDGVSGLYAGARPRIAKVVVACSTVLSLYEYFLGICKSLY</sequence>
<evidence type="ECO:0000256" key="5">
    <source>
        <dbReference type="ARBA" id="ARBA00022737"/>
    </source>
</evidence>
<dbReference type="Proteomes" id="UP000009168">
    <property type="component" value="Unassembled WGS sequence"/>
</dbReference>